<proteinExistence type="predicted"/>
<gene>
    <name evidence="1" type="ORF">SAMN04489712_12523</name>
</gene>
<reference evidence="2" key="1">
    <citation type="submission" date="2016-10" db="EMBL/GenBank/DDBJ databases">
        <authorList>
            <person name="Varghese N."/>
            <person name="Submissions S."/>
        </authorList>
    </citation>
    <scope>NUCLEOTIDE SEQUENCE [LARGE SCALE GENOMIC DNA]</scope>
    <source>
        <strain evidence="2">DSM 43163</strain>
    </source>
</reference>
<accession>A0A1H6DZH0</accession>
<evidence type="ECO:0000313" key="2">
    <source>
        <dbReference type="Proteomes" id="UP000236723"/>
    </source>
</evidence>
<dbReference type="NCBIfam" id="NF041188">
    <property type="entry name" value="encap_f3"/>
    <property type="match status" value="1"/>
</dbReference>
<dbReference type="SUPFAM" id="SSF56563">
    <property type="entry name" value="Major capsid protein gp5"/>
    <property type="match status" value="1"/>
</dbReference>
<dbReference type="RefSeq" id="WP_200827658.1">
    <property type="nucleotide sequence ID" value="NZ_FNVO01000025.1"/>
</dbReference>
<dbReference type="Proteomes" id="UP000236723">
    <property type="component" value="Unassembled WGS sequence"/>
</dbReference>
<sequence>MSIDHAAQRVALADPALGRRTPGEEFAWAVAGAPQGTDVVVPFRVALPQSFPLFATRPRYAVRHLLKTATVPDRAVPYVHEAPQAGPAHAGTTYATVPESGFTSSVRSAGLTDLSVTVPLPKGLVDEPSLLAAFIDYRVLVRLSAVENDALLHGTPDGVIEGLLTLPQARRGPLAGDLGDVLTAAAAEVETTGGSCDGIVVHPAVYWRLVRAGLLGLLNAAGIMVSRTRMIAEGQVLLGDFKAAVTLLDPGVGSLVLHRGAGPDGTDTVEARTRSGLALHLPQHFLLLSDD</sequence>
<evidence type="ECO:0008006" key="3">
    <source>
        <dbReference type="Google" id="ProtNLM"/>
    </source>
</evidence>
<dbReference type="Gene3D" id="3.30.2400.10">
    <property type="entry name" value="Major capsid protein gp5"/>
    <property type="match status" value="1"/>
</dbReference>
<dbReference type="EMBL" id="FNVO01000025">
    <property type="protein sequence ID" value="SEG90045.1"/>
    <property type="molecule type" value="Genomic_DNA"/>
</dbReference>
<name>A0A1H6DZH0_9ACTN</name>
<dbReference type="AlphaFoldDB" id="A0A1H6DZH0"/>
<organism evidence="1 2">
    <name type="scientific">Thermomonospora echinospora</name>
    <dbReference type="NCBI Taxonomy" id="1992"/>
    <lineage>
        <taxon>Bacteria</taxon>
        <taxon>Bacillati</taxon>
        <taxon>Actinomycetota</taxon>
        <taxon>Actinomycetes</taxon>
        <taxon>Streptosporangiales</taxon>
        <taxon>Thermomonosporaceae</taxon>
        <taxon>Thermomonospora</taxon>
    </lineage>
</organism>
<evidence type="ECO:0000313" key="1">
    <source>
        <dbReference type="EMBL" id="SEG90045.1"/>
    </source>
</evidence>
<protein>
    <recommendedName>
        <fullName evidence="3">Phage major capsid protein, HK97 family</fullName>
    </recommendedName>
</protein>
<keyword evidence="2" id="KW-1185">Reference proteome</keyword>